<keyword evidence="5" id="KW-1185">Reference proteome</keyword>
<dbReference type="PhylomeDB" id="B8MJF4"/>
<feature type="compositionally biased region" description="Low complexity" evidence="2">
    <location>
        <begin position="448"/>
        <end position="464"/>
    </location>
</feature>
<name>B8MJF4_TALSN</name>
<gene>
    <name evidence="4" type="ORF">TSTA_046080</name>
</gene>
<organism evidence="4 5">
    <name type="scientific">Talaromyces stipitatus (strain ATCC 10500 / CBS 375.48 / QM 6759 / NRRL 1006)</name>
    <name type="common">Penicillium stipitatum</name>
    <dbReference type="NCBI Taxonomy" id="441959"/>
    <lineage>
        <taxon>Eukaryota</taxon>
        <taxon>Fungi</taxon>
        <taxon>Dikarya</taxon>
        <taxon>Ascomycota</taxon>
        <taxon>Pezizomycotina</taxon>
        <taxon>Eurotiomycetes</taxon>
        <taxon>Eurotiomycetidae</taxon>
        <taxon>Eurotiales</taxon>
        <taxon>Trichocomaceae</taxon>
        <taxon>Talaromyces</taxon>
        <taxon>Talaromyces sect. Talaromyces</taxon>
    </lineage>
</organism>
<keyword evidence="3" id="KW-0812">Transmembrane</keyword>
<dbReference type="EMBL" id="EQ962657">
    <property type="protein sequence ID" value="EED15154.1"/>
    <property type="molecule type" value="Genomic_DNA"/>
</dbReference>
<evidence type="ECO:0000256" key="2">
    <source>
        <dbReference type="SAM" id="MobiDB-lite"/>
    </source>
</evidence>
<dbReference type="STRING" id="441959.B8MJF4"/>
<accession>B8MJF4</accession>
<evidence type="ECO:0000256" key="1">
    <source>
        <dbReference type="SAM" id="Coils"/>
    </source>
</evidence>
<proteinExistence type="predicted"/>
<dbReference type="RefSeq" id="XP_002485107.1">
    <property type="nucleotide sequence ID" value="XM_002485062.1"/>
</dbReference>
<feature type="region of interest" description="Disordered" evidence="2">
    <location>
        <begin position="444"/>
        <end position="464"/>
    </location>
</feature>
<evidence type="ECO:0000313" key="5">
    <source>
        <dbReference type="Proteomes" id="UP000001745"/>
    </source>
</evidence>
<feature type="coiled-coil region" evidence="1">
    <location>
        <begin position="211"/>
        <end position="301"/>
    </location>
</feature>
<dbReference type="Proteomes" id="UP000001745">
    <property type="component" value="Unassembled WGS sequence"/>
</dbReference>
<dbReference type="OrthoDB" id="4227234at2759"/>
<keyword evidence="1" id="KW-0175">Coiled coil</keyword>
<keyword evidence="3" id="KW-1133">Transmembrane helix</keyword>
<dbReference type="AlphaFoldDB" id="B8MJF4"/>
<feature type="transmembrane region" description="Helical" evidence="3">
    <location>
        <begin position="75"/>
        <end position="106"/>
    </location>
</feature>
<dbReference type="VEuPathDB" id="FungiDB:TSTA_046080"/>
<reference evidence="5" key="1">
    <citation type="journal article" date="2015" name="Genome Announc.">
        <title>Genome sequence of the AIDS-associated pathogen Penicillium marneffei (ATCC18224) and its near taxonomic relative Talaromyces stipitatus (ATCC10500).</title>
        <authorList>
            <person name="Nierman W.C."/>
            <person name="Fedorova-Abrams N.D."/>
            <person name="Andrianopoulos A."/>
        </authorList>
    </citation>
    <scope>NUCLEOTIDE SEQUENCE [LARGE SCALE GENOMIC DNA]</scope>
    <source>
        <strain evidence="5">ATCC 10500 / CBS 375.48 / QM 6759 / NRRL 1006</strain>
    </source>
</reference>
<evidence type="ECO:0000256" key="3">
    <source>
        <dbReference type="SAM" id="Phobius"/>
    </source>
</evidence>
<protein>
    <submittedName>
        <fullName evidence="4">Uncharacterized protein</fullName>
    </submittedName>
</protein>
<evidence type="ECO:0000313" key="4">
    <source>
        <dbReference type="EMBL" id="EED15154.1"/>
    </source>
</evidence>
<keyword evidence="3" id="KW-0472">Membrane</keyword>
<dbReference type="InParanoid" id="B8MJF4"/>
<sequence>MHEFTKIEKTMLPTGSRRYQIQKTLSLSSQLEDSKHKQISKCPACAMFQKSRLWLKASDVLNQTYAGKSRSSSFYVLNMGGLLLVLSIVGGTLRFMVISVTLVSWLQTQWLAYTSFLKKRHTARLAAAAEKDRSRQRKQIADITEAVGENMISLLDKRRQELKLKLDHEAEMKRRNYQQDIVTRITGHLADFQESERVKDEQRLKVREDGISRKERELKAREESLNALQKRLEDSERKLRVRQKSLKEREKDIEDEERDLEAKQKNLEDREKKAKATEDKVQKLQLKQEELKIQHRVVNQRTTAITTPNSNISSPTSLPNNSVNLPSDLMQYAEDLNSFHFTCIGITKRGTRCGQSMISSADKSAASRRIAKMKSPDPGDCTTLYEINALRELADWMLCPRWHRDKLPQGAEIARRWYGQLRDAREVKAKAVNTWKTPSSAGVPSLFGSTGTRNNSTGTTASSFGSSVQSMSASYTGSDFQFTSPQGAATAAISRQSLFGHSAAQHLTPVFEFMAEHPSVTKKGFGQWE</sequence>
<dbReference type="HOGENOM" id="CLU_515036_0_0_1"/>
<dbReference type="GeneID" id="8098335"/>